<protein>
    <recommendedName>
        <fullName evidence="4">Cobalt transporter subunit CbtA</fullName>
    </recommendedName>
</protein>
<feature type="transmembrane region" description="Helical" evidence="1">
    <location>
        <begin position="216"/>
        <end position="243"/>
    </location>
</feature>
<organism evidence="2 3">
    <name type="scientific">Aromatoleum diolicum</name>
    <dbReference type="NCBI Taxonomy" id="75796"/>
    <lineage>
        <taxon>Bacteria</taxon>
        <taxon>Pseudomonadati</taxon>
        <taxon>Pseudomonadota</taxon>
        <taxon>Betaproteobacteria</taxon>
        <taxon>Rhodocyclales</taxon>
        <taxon>Rhodocyclaceae</taxon>
        <taxon>Aromatoleum</taxon>
    </lineage>
</organism>
<reference evidence="2 3" key="1">
    <citation type="submission" date="2019-12" db="EMBL/GenBank/DDBJ databases">
        <title>Comparative genomics gives insights into the taxonomy of the Azoarcus-Aromatoleum group and reveals separate origins of nif in the plant-associated Azoarcus and non-plant-associated Aromatoleum sub-groups.</title>
        <authorList>
            <person name="Lafos M."/>
            <person name="Maluk M."/>
            <person name="Batista M."/>
            <person name="Junghare M."/>
            <person name="Carmona M."/>
            <person name="Faoro H."/>
            <person name="Cruz L.M."/>
            <person name="Battistoni F."/>
            <person name="De Souza E."/>
            <person name="Pedrosa F."/>
            <person name="Chen W.-M."/>
            <person name="Poole P.S."/>
            <person name="Dixon R.A."/>
            <person name="James E.K."/>
        </authorList>
    </citation>
    <scope>NUCLEOTIDE SEQUENCE [LARGE SCALE GENOMIC DNA]</scope>
    <source>
        <strain evidence="2 3">22Lin</strain>
    </source>
</reference>
<gene>
    <name evidence="2" type="ORF">GPA25_06070</name>
</gene>
<dbReference type="EMBL" id="WTVQ01000007">
    <property type="protein sequence ID" value="NMG74322.1"/>
    <property type="molecule type" value="Genomic_DNA"/>
</dbReference>
<evidence type="ECO:0008006" key="4">
    <source>
        <dbReference type="Google" id="ProtNLM"/>
    </source>
</evidence>
<keyword evidence="1" id="KW-0472">Membrane</keyword>
<dbReference type="InterPro" id="IPR012666">
    <property type="entry name" value="CbtA_put"/>
</dbReference>
<evidence type="ECO:0000313" key="3">
    <source>
        <dbReference type="Proteomes" id="UP000648984"/>
    </source>
</evidence>
<feature type="transmembrane region" description="Helical" evidence="1">
    <location>
        <begin position="113"/>
        <end position="135"/>
    </location>
</feature>
<dbReference type="RefSeq" id="WP_169259473.1">
    <property type="nucleotide sequence ID" value="NZ_WTVQ01000007.1"/>
</dbReference>
<keyword evidence="3" id="KW-1185">Reference proteome</keyword>
<keyword evidence="1" id="KW-1133">Transmembrane helix</keyword>
<feature type="transmembrane region" description="Helical" evidence="1">
    <location>
        <begin position="155"/>
        <end position="172"/>
    </location>
</feature>
<keyword evidence="1" id="KW-0812">Transmembrane</keyword>
<dbReference type="Proteomes" id="UP000648984">
    <property type="component" value="Unassembled WGS sequence"/>
</dbReference>
<feature type="transmembrane region" description="Helical" evidence="1">
    <location>
        <begin position="179"/>
        <end position="196"/>
    </location>
</feature>
<dbReference type="Pfam" id="PF09490">
    <property type="entry name" value="CbtA"/>
    <property type="match status" value="1"/>
</dbReference>
<comment type="caution">
    <text evidence="2">The sequence shown here is derived from an EMBL/GenBank/DDBJ whole genome shotgun (WGS) entry which is preliminary data.</text>
</comment>
<proteinExistence type="predicted"/>
<feature type="transmembrane region" description="Helical" evidence="1">
    <location>
        <begin position="80"/>
        <end position="101"/>
    </location>
</feature>
<evidence type="ECO:0000256" key="1">
    <source>
        <dbReference type="SAM" id="Phobius"/>
    </source>
</evidence>
<name>A0ABX1Q9Z3_9RHOO</name>
<sequence length="259" mass="27012">MLFRRIVLCALLVGALAGLLVSAVQHWQVIPIIAAAEVLESAAVPHSTEHEEHLLATAHEEQHEHDEGAWAPEDGAERHLWTAIANVTTAIGFGLILVAAITTWEHLRGRPLASARTGLLWGAAGFACVFVAPALGLPPEIPGAAAAPLDARQSWWLLAAGSTAAGLALLVFVPQRTRWLGLAVLALPFVVGAPHLDVGAYSGYSADAEHTMEALAGQFAIATAISSATEWLALGSLAGWAVARWVRPALATLGAPAQA</sequence>
<evidence type="ECO:0000313" key="2">
    <source>
        <dbReference type="EMBL" id="NMG74322.1"/>
    </source>
</evidence>
<accession>A0ABX1Q9Z3</accession>